<dbReference type="Proteomes" id="UP001066276">
    <property type="component" value="Chromosome 10"/>
</dbReference>
<organism evidence="2 3">
    <name type="scientific">Pleurodeles waltl</name>
    <name type="common">Iberian ribbed newt</name>
    <dbReference type="NCBI Taxonomy" id="8319"/>
    <lineage>
        <taxon>Eukaryota</taxon>
        <taxon>Metazoa</taxon>
        <taxon>Chordata</taxon>
        <taxon>Craniata</taxon>
        <taxon>Vertebrata</taxon>
        <taxon>Euteleostomi</taxon>
        <taxon>Amphibia</taxon>
        <taxon>Batrachia</taxon>
        <taxon>Caudata</taxon>
        <taxon>Salamandroidea</taxon>
        <taxon>Salamandridae</taxon>
        <taxon>Pleurodelinae</taxon>
        <taxon>Pleurodeles</taxon>
    </lineage>
</organism>
<dbReference type="EMBL" id="JANPWB010000014">
    <property type="protein sequence ID" value="KAJ1101481.1"/>
    <property type="molecule type" value="Genomic_DNA"/>
</dbReference>
<name>A0AAV7MCJ5_PLEWA</name>
<feature type="region of interest" description="Disordered" evidence="1">
    <location>
        <begin position="28"/>
        <end position="89"/>
    </location>
</feature>
<accession>A0AAV7MCJ5</accession>
<proteinExistence type="predicted"/>
<protein>
    <submittedName>
        <fullName evidence="2">Uncharacterized protein</fullName>
    </submittedName>
</protein>
<comment type="caution">
    <text evidence="2">The sequence shown here is derived from an EMBL/GenBank/DDBJ whole genome shotgun (WGS) entry which is preliminary data.</text>
</comment>
<evidence type="ECO:0000313" key="3">
    <source>
        <dbReference type="Proteomes" id="UP001066276"/>
    </source>
</evidence>
<keyword evidence="3" id="KW-1185">Reference proteome</keyword>
<sequence>MGAALPTPHRQQNTVIRWAVFCWRGGGGGATSTSPPPASMAVGGSPCSKPFAPRKLRKMQFARRKRPNEMHNRKLRVGTESQFEAETRK</sequence>
<evidence type="ECO:0000256" key="1">
    <source>
        <dbReference type="SAM" id="MobiDB-lite"/>
    </source>
</evidence>
<feature type="compositionally biased region" description="Polar residues" evidence="1">
    <location>
        <begin position="79"/>
        <end position="89"/>
    </location>
</feature>
<evidence type="ECO:0000313" key="2">
    <source>
        <dbReference type="EMBL" id="KAJ1101481.1"/>
    </source>
</evidence>
<feature type="compositionally biased region" description="Basic residues" evidence="1">
    <location>
        <begin position="52"/>
        <end position="66"/>
    </location>
</feature>
<gene>
    <name evidence="2" type="ORF">NDU88_006548</name>
</gene>
<dbReference type="AlphaFoldDB" id="A0AAV7MCJ5"/>
<reference evidence="2" key="1">
    <citation type="journal article" date="2022" name="bioRxiv">
        <title>Sequencing and chromosome-scale assembly of the giantPleurodeles waltlgenome.</title>
        <authorList>
            <person name="Brown T."/>
            <person name="Elewa A."/>
            <person name="Iarovenko S."/>
            <person name="Subramanian E."/>
            <person name="Araus A.J."/>
            <person name="Petzold A."/>
            <person name="Susuki M."/>
            <person name="Suzuki K.-i.T."/>
            <person name="Hayashi T."/>
            <person name="Toyoda A."/>
            <person name="Oliveira C."/>
            <person name="Osipova E."/>
            <person name="Leigh N.D."/>
            <person name="Simon A."/>
            <person name="Yun M.H."/>
        </authorList>
    </citation>
    <scope>NUCLEOTIDE SEQUENCE</scope>
    <source>
        <strain evidence="2">20211129_DDA</strain>
        <tissue evidence="2">Liver</tissue>
    </source>
</reference>